<name>A0A6A4EVM0_9STRA</name>
<accession>A0A6A4EVM0</accession>
<dbReference type="EMBL" id="QXFT01001110">
    <property type="protein sequence ID" value="KAE9328601.1"/>
    <property type="molecule type" value="Genomic_DNA"/>
</dbReference>
<protein>
    <submittedName>
        <fullName evidence="1">Uncharacterized protein</fullName>
    </submittedName>
</protein>
<keyword evidence="2" id="KW-1185">Reference proteome</keyword>
<gene>
    <name evidence="1" type="ORF">PR003_g15752</name>
</gene>
<reference evidence="1 2" key="1">
    <citation type="submission" date="2018-08" db="EMBL/GenBank/DDBJ databases">
        <title>Genomic investigation of the strawberry pathogen Phytophthora fragariae indicates pathogenicity is determined by transcriptional variation in three key races.</title>
        <authorList>
            <person name="Adams T.M."/>
            <person name="Armitage A.D."/>
            <person name="Sobczyk M.K."/>
            <person name="Bates H.J."/>
            <person name="Dunwell J.M."/>
            <person name="Nellist C.F."/>
            <person name="Harrison R.J."/>
        </authorList>
    </citation>
    <scope>NUCLEOTIDE SEQUENCE [LARGE SCALE GENOMIC DNA]</scope>
    <source>
        <strain evidence="1 2">SCRP333</strain>
    </source>
</reference>
<proteinExistence type="predicted"/>
<organism evidence="1 2">
    <name type="scientific">Phytophthora rubi</name>
    <dbReference type="NCBI Taxonomy" id="129364"/>
    <lineage>
        <taxon>Eukaryota</taxon>
        <taxon>Sar</taxon>
        <taxon>Stramenopiles</taxon>
        <taxon>Oomycota</taxon>
        <taxon>Peronosporomycetes</taxon>
        <taxon>Peronosporales</taxon>
        <taxon>Peronosporaceae</taxon>
        <taxon>Phytophthora</taxon>
    </lineage>
</organism>
<evidence type="ECO:0000313" key="2">
    <source>
        <dbReference type="Proteomes" id="UP000434957"/>
    </source>
</evidence>
<comment type="caution">
    <text evidence="1">The sequence shown here is derived from an EMBL/GenBank/DDBJ whole genome shotgun (WGS) entry which is preliminary data.</text>
</comment>
<dbReference type="Proteomes" id="UP000434957">
    <property type="component" value="Unassembled WGS sequence"/>
</dbReference>
<dbReference type="AlphaFoldDB" id="A0A6A4EVM0"/>
<sequence>MVALAVATDAGAAAAGGGAVLGSTRVAPAAALCATGSGDDGRRPTTA</sequence>
<evidence type="ECO:0000313" key="1">
    <source>
        <dbReference type="EMBL" id="KAE9328601.1"/>
    </source>
</evidence>